<dbReference type="InterPro" id="IPR050079">
    <property type="entry name" value="DEAD_box_RNA_helicase"/>
</dbReference>
<dbReference type="PROSITE" id="PS51194">
    <property type="entry name" value="HELICASE_CTER"/>
    <property type="match status" value="1"/>
</dbReference>
<dbReference type="InterPro" id="IPR014014">
    <property type="entry name" value="RNA_helicase_DEAD_Q_motif"/>
</dbReference>
<dbReference type="SUPFAM" id="SSF52540">
    <property type="entry name" value="P-loop containing nucleoside triphosphate hydrolases"/>
    <property type="match status" value="1"/>
</dbReference>
<comment type="caution">
    <text evidence="13">The sequence shown here is derived from an EMBL/GenBank/DDBJ whole genome shotgun (WGS) entry which is preliminary data.</text>
</comment>
<comment type="catalytic activity">
    <reaction evidence="7">
        <text>ATP + H2O = ADP + phosphate + H(+)</text>
        <dbReference type="Rhea" id="RHEA:13065"/>
        <dbReference type="ChEBI" id="CHEBI:15377"/>
        <dbReference type="ChEBI" id="CHEBI:15378"/>
        <dbReference type="ChEBI" id="CHEBI:30616"/>
        <dbReference type="ChEBI" id="CHEBI:43474"/>
        <dbReference type="ChEBI" id="CHEBI:456216"/>
        <dbReference type="EC" id="3.6.4.13"/>
    </reaction>
</comment>
<keyword evidence="1 7" id="KW-0963">Cytoplasm</keyword>
<dbReference type="PROSITE" id="PS00039">
    <property type="entry name" value="DEAD_ATP_HELICASE"/>
    <property type="match status" value="1"/>
</dbReference>
<feature type="region of interest" description="Disordered" evidence="9">
    <location>
        <begin position="1"/>
        <end position="31"/>
    </location>
</feature>
<evidence type="ECO:0000256" key="4">
    <source>
        <dbReference type="ARBA" id="ARBA00022806"/>
    </source>
</evidence>
<feature type="region of interest" description="Disordered" evidence="9">
    <location>
        <begin position="536"/>
        <end position="579"/>
    </location>
</feature>
<dbReference type="InterPro" id="IPR044742">
    <property type="entry name" value="DEAD/DEAH_RhlB"/>
</dbReference>
<evidence type="ECO:0000256" key="3">
    <source>
        <dbReference type="ARBA" id="ARBA00022801"/>
    </source>
</evidence>
<evidence type="ECO:0000256" key="9">
    <source>
        <dbReference type="SAM" id="MobiDB-lite"/>
    </source>
</evidence>
<dbReference type="Proteomes" id="UP000275199">
    <property type="component" value="Unassembled WGS sequence"/>
</dbReference>
<dbReference type="NCBIfam" id="NF002340">
    <property type="entry name" value="PRK01297.1"/>
    <property type="match status" value="1"/>
</dbReference>
<keyword evidence="5 7" id="KW-0067">ATP-binding</keyword>
<dbReference type="GO" id="GO:0004386">
    <property type="term" value="F:helicase activity"/>
    <property type="evidence" value="ECO:0007669"/>
    <property type="project" value="UniProtKB-KW"/>
</dbReference>
<evidence type="ECO:0000256" key="5">
    <source>
        <dbReference type="ARBA" id="ARBA00022840"/>
    </source>
</evidence>
<feature type="region of interest" description="Disordered" evidence="9">
    <location>
        <begin position="74"/>
        <end position="142"/>
    </location>
</feature>
<proteinExistence type="inferred from homology"/>
<comment type="subunit">
    <text evidence="7">Component of the RNA degradosome, which is a multiprotein complex involved in RNA processing and mRNA degradation.</text>
</comment>
<dbReference type="PROSITE" id="PS51192">
    <property type="entry name" value="HELICASE_ATP_BIND_1"/>
    <property type="match status" value="1"/>
</dbReference>
<comment type="function">
    <text evidence="7">DEAD-box RNA helicase involved in RNA degradation. Has RNA-dependent ATPase activity and unwinds double-stranded RNA.</text>
</comment>
<evidence type="ECO:0000256" key="1">
    <source>
        <dbReference type="ARBA" id="ARBA00022490"/>
    </source>
</evidence>
<comment type="subcellular location">
    <subcellularLocation>
        <location evidence="7">Cytoplasm</location>
    </subcellularLocation>
</comment>
<dbReference type="InterPro" id="IPR011545">
    <property type="entry name" value="DEAD/DEAH_box_helicase_dom"/>
</dbReference>
<dbReference type="SMART" id="SM00490">
    <property type="entry name" value="HELICc"/>
    <property type="match status" value="1"/>
</dbReference>
<dbReference type="PANTHER" id="PTHR47959">
    <property type="entry name" value="ATP-DEPENDENT RNA HELICASE RHLE-RELATED"/>
    <property type="match status" value="1"/>
</dbReference>
<feature type="short sequence motif" description="Q motif" evidence="8">
    <location>
        <begin position="153"/>
        <end position="181"/>
    </location>
</feature>
<feature type="domain" description="Helicase ATP-binding" evidence="10">
    <location>
        <begin position="184"/>
        <end position="364"/>
    </location>
</feature>
<evidence type="ECO:0000313" key="14">
    <source>
        <dbReference type="Proteomes" id="UP000275199"/>
    </source>
</evidence>
<evidence type="ECO:0000256" key="6">
    <source>
        <dbReference type="ARBA" id="ARBA00022884"/>
    </source>
</evidence>
<dbReference type="HAMAP" id="MF_00661">
    <property type="entry name" value="DEAD_helicase_RhlB"/>
    <property type="match status" value="1"/>
</dbReference>
<feature type="compositionally biased region" description="Low complexity" evidence="9">
    <location>
        <begin position="550"/>
        <end position="563"/>
    </location>
</feature>
<dbReference type="Gene3D" id="3.40.50.300">
    <property type="entry name" value="P-loop containing nucleotide triphosphate hydrolases"/>
    <property type="match status" value="2"/>
</dbReference>
<dbReference type="InterPro" id="IPR001650">
    <property type="entry name" value="Helicase_C-like"/>
</dbReference>
<dbReference type="Pfam" id="PF00270">
    <property type="entry name" value="DEAD"/>
    <property type="match status" value="1"/>
</dbReference>
<dbReference type="Pfam" id="PF00271">
    <property type="entry name" value="Helicase_C"/>
    <property type="match status" value="1"/>
</dbReference>
<sequence length="579" mass="64225">MPAGSRRHSQLAGRAPRALGPAVVSSRGRRHHLIKKQPPQGFANAQPCFTLVHHFCSHNRETPVLKALKKLLKKPEEQAAPPAAPAMEQHARPSKMTSQPADNEHATPRSPRAATNKPVAKKPRAPRQQQVEPAPEKPWSITDFQVEPAADKTRFHDFPLPDSVMRAIQDQGFSYCTPIQAAVLGNTLKGHDAIGRAQTGTGKTAAFLLSTITQLLETPAPDERFMGEPRALIIAPTRELVMQIANDAEGLTKHCPLNVMAFVGGMDYDKQLKQLEKRHCDILVATPGRLLDFCNRGEIHLDLIEVLILDEADRMLDMGFIPQVRQIIRQTPRKGERQTLLFSATFSDDVMNLSQQWTVDPAIVEIEPERPASENITQKVYAVSGKDKYKVLYNLVTQLDLERVMVFANRKDEVRRVQERLVRDGINAAQLSGDVPQQKRVRTLDNFRDGKLRVLVATDVAGRGIHIDGISHVINYTLPEDAEDYVHRIGRTGRAGAKGTSISLAGEDDAFQVPQIEELLGSKLECIPPEEHFLRAIPQSQQTTEEKAASDANEAEQAAAAAASRKRASGRRDRPQGRR</sequence>
<keyword evidence="3 7" id="KW-0378">Hydrolase</keyword>
<feature type="compositionally biased region" description="Basic and acidic residues" evidence="9">
    <location>
        <begin position="570"/>
        <end position="579"/>
    </location>
</feature>
<feature type="domain" description="Helicase C-terminal" evidence="11">
    <location>
        <begin position="391"/>
        <end position="535"/>
    </location>
</feature>
<dbReference type="EMBL" id="RKKU01000007">
    <property type="protein sequence ID" value="ROZ85417.1"/>
    <property type="molecule type" value="Genomic_DNA"/>
</dbReference>
<evidence type="ECO:0000259" key="12">
    <source>
        <dbReference type="PROSITE" id="PS51195"/>
    </source>
</evidence>
<gene>
    <name evidence="7 13" type="primary">rhlB</name>
    <name evidence="13" type="ORF">EF096_08250</name>
</gene>
<evidence type="ECO:0000256" key="8">
    <source>
        <dbReference type="PROSITE-ProRule" id="PRU00552"/>
    </source>
</evidence>
<dbReference type="PROSITE" id="PS51195">
    <property type="entry name" value="Q_MOTIF"/>
    <property type="match status" value="1"/>
</dbReference>
<evidence type="ECO:0000259" key="10">
    <source>
        <dbReference type="PROSITE" id="PS51192"/>
    </source>
</evidence>
<dbReference type="CDD" id="cd00268">
    <property type="entry name" value="DEADc"/>
    <property type="match status" value="1"/>
</dbReference>
<comment type="similarity">
    <text evidence="7">Belongs to the DEAD box helicase family. RhlB subfamily.</text>
</comment>
<organism evidence="13 14">
    <name type="scientific">Pseudomonas neustonica</name>
    <dbReference type="NCBI Taxonomy" id="2487346"/>
    <lineage>
        <taxon>Bacteria</taxon>
        <taxon>Pseudomonadati</taxon>
        <taxon>Pseudomonadota</taxon>
        <taxon>Gammaproteobacteria</taxon>
        <taxon>Pseudomonadales</taxon>
        <taxon>Pseudomonadaceae</taxon>
        <taxon>Pseudomonas</taxon>
    </lineage>
</organism>
<dbReference type="CDD" id="cd18787">
    <property type="entry name" value="SF2_C_DEAD"/>
    <property type="match status" value="1"/>
</dbReference>
<dbReference type="InterPro" id="IPR023554">
    <property type="entry name" value="RNA_helicase_ATP-dep_RhlB"/>
</dbReference>
<keyword evidence="14" id="KW-1185">Reference proteome</keyword>
<feature type="domain" description="DEAD-box RNA helicase Q" evidence="12">
    <location>
        <begin position="153"/>
        <end position="181"/>
    </location>
</feature>
<dbReference type="InterPro" id="IPR027417">
    <property type="entry name" value="P-loop_NTPase"/>
</dbReference>
<keyword evidence="4 7" id="KW-0347">Helicase</keyword>
<protein>
    <recommendedName>
        <fullName evidence="7">ATP-dependent RNA helicase RhlB</fullName>
        <ecNumber evidence="7">3.6.4.13</ecNumber>
    </recommendedName>
</protein>
<dbReference type="EC" id="3.6.4.13" evidence="7"/>
<name>A0ABX9XJ32_9PSED</name>
<evidence type="ECO:0000313" key="13">
    <source>
        <dbReference type="EMBL" id="ROZ85417.1"/>
    </source>
</evidence>
<keyword evidence="2 7" id="KW-0547">Nucleotide-binding</keyword>
<dbReference type="PANTHER" id="PTHR47959:SF10">
    <property type="entry name" value="ATP-DEPENDENT RNA HELICASE RHLB"/>
    <property type="match status" value="1"/>
</dbReference>
<accession>A0ABX9XJ32</accession>
<dbReference type="InterPro" id="IPR014001">
    <property type="entry name" value="Helicase_ATP-bd"/>
</dbReference>
<evidence type="ECO:0000256" key="7">
    <source>
        <dbReference type="HAMAP-Rule" id="MF_00661"/>
    </source>
</evidence>
<evidence type="ECO:0000256" key="2">
    <source>
        <dbReference type="ARBA" id="ARBA00022741"/>
    </source>
</evidence>
<reference evidence="13 14" key="1">
    <citation type="submission" date="2018-11" db="EMBL/GenBank/DDBJ databases">
        <authorList>
            <person name="Jang G.I."/>
            <person name="Hwang C.Y."/>
        </authorList>
    </citation>
    <scope>NUCLEOTIDE SEQUENCE [LARGE SCALE GENOMIC DNA]</scope>
    <source>
        <strain evidence="13 14">SSM26</strain>
    </source>
</reference>
<dbReference type="SMART" id="SM00487">
    <property type="entry name" value="DEXDc"/>
    <property type="match status" value="1"/>
</dbReference>
<evidence type="ECO:0000259" key="11">
    <source>
        <dbReference type="PROSITE" id="PS51194"/>
    </source>
</evidence>
<dbReference type="InterPro" id="IPR000629">
    <property type="entry name" value="RNA-helicase_DEAD-box_CS"/>
</dbReference>
<keyword evidence="6 7" id="KW-0694">RNA-binding</keyword>